<dbReference type="GO" id="GO:0042910">
    <property type="term" value="F:xenobiotic transmembrane transporter activity"/>
    <property type="evidence" value="ECO:0007669"/>
    <property type="project" value="TreeGrafter"/>
</dbReference>
<comment type="subcellular location">
    <subcellularLocation>
        <location evidence="1 9">Cell inner membrane</location>
        <topology evidence="1 9">Multi-pass membrane protein</topology>
    </subcellularLocation>
</comment>
<feature type="transmembrane region" description="Helical" evidence="9">
    <location>
        <begin position="343"/>
        <end position="359"/>
    </location>
</feature>
<gene>
    <name evidence="10" type="ORF">HOC_12832</name>
</gene>
<name>A0A059G536_9PROT</name>
<evidence type="ECO:0000256" key="2">
    <source>
        <dbReference type="ARBA" id="ARBA00010942"/>
    </source>
</evidence>
<dbReference type="SUPFAM" id="SSF82714">
    <property type="entry name" value="Multidrug efflux transporter AcrB TolC docking domain, DN and DC subdomains"/>
    <property type="match status" value="2"/>
</dbReference>
<evidence type="ECO:0000256" key="9">
    <source>
        <dbReference type="RuleBase" id="RU364070"/>
    </source>
</evidence>
<evidence type="ECO:0000256" key="6">
    <source>
        <dbReference type="ARBA" id="ARBA00022692"/>
    </source>
</evidence>
<feature type="transmembrane region" description="Helical" evidence="9">
    <location>
        <begin position="900"/>
        <end position="920"/>
    </location>
</feature>
<comment type="caution">
    <text evidence="10">The sequence shown here is derived from an EMBL/GenBank/DDBJ whole genome shotgun (WGS) entry which is preliminary data.</text>
</comment>
<dbReference type="Gene3D" id="3.30.2090.10">
    <property type="entry name" value="Multidrug efflux transporter AcrB TolC docking domain, DN and DC subdomains"/>
    <property type="match status" value="2"/>
</dbReference>
<dbReference type="NCBIfam" id="NF000282">
    <property type="entry name" value="RND_permease_1"/>
    <property type="match status" value="1"/>
</dbReference>
<organism evidence="10 11">
    <name type="scientific">Hyphomonas oceanitis SCH89</name>
    <dbReference type="NCBI Taxonomy" id="1280953"/>
    <lineage>
        <taxon>Bacteria</taxon>
        <taxon>Pseudomonadati</taxon>
        <taxon>Pseudomonadota</taxon>
        <taxon>Alphaproteobacteria</taxon>
        <taxon>Hyphomonadales</taxon>
        <taxon>Hyphomonadaceae</taxon>
        <taxon>Hyphomonas</taxon>
    </lineage>
</organism>
<evidence type="ECO:0000256" key="1">
    <source>
        <dbReference type="ARBA" id="ARBA00004429"/>
    </source>
</evidence>
<evidence type="ECO:0000256" key="3">
    <source>
        <dbReference type="ARBA" id="ARBA00022448"/>
    </source>
</evidence>
<proteinExistence type="inferred from homology"/>
<dbReference type="Gene3D" id="3.30.70.1430">
    <property type="entry name" value="Multidrug efflux transporter AcrB pore domain"/>
    <property type="match status" value="2"/>
</dbReference>
<sequence>MANFFIDRPIFAWVVAIIVMIAGAIALRSLPVSQYPDIAPATISINARYPGASAKAVEDTVTQVIEQQMTGLDGLDYMASSSSSQGAASITLTFKTGTDPDIAQVQVQNKLSLATPLLPQQVQRQGVVVNKASAGFLMVVALVSPNGTYDSIDLGDYARTNMIDPLSRTDGVGNVQLFGSAYAMRIWLDPNKLNQYRLMPSDVIAAITAQNAQVSTGSLGGAPAVEGQSITATISLQTLLSTPEQFRDLLILTTADGGSVRLGDVARVEMGGENYQTVAKYNGQPAAGMAVALASGANALDTAEAVRAQVEALSANFPDDLTVVYPFDSTPFISTSIHEVQKTLMEAVVLVFFVILVFLQSFRAAFIPMIAVPVVLLGTFAVLLAFGYSINTFTMFAMVLAIGLLVDDAIVVVENVERVMTEEGLSPREATRKSMNQITGALIGIAVVLSAVFIPMAFFPGSAGVIYRQFSVTIVSAMTLSVLVAIILSPALCATILKSHDKDAAHGKSIVGRGAALFDRGFDKLRSGYESVVERIVRRRWIFAGVFVLMLAALGIGYTSLPSSFLPDEDQGSVMTVVQLPAGATLQRTEAVMDDVWDYYSTAEADNVAGAMLVSGFGFAGQGQNVGMSFIRLNDWEDRTAKKDSAASIVGRAFGTFSQRTDASVFPVLPPPIRELGTASGFDLYLKDTGGIGHEALVQARNQLLGMAAGDPSLDAVRPNGQEDSPQFKLNLDYQKAQALGVSLSDATSLLSVALGGSYVNDFIDRGRIKKVYVQGDAPFRMQPEAIGDWRVRNNSGEMTPMSELLSSDWQYGASLLQRYNGVPALNIQGQAAPGESSGVAMDKMEELIGQLPKGTGFEWTGISAQERSSGNQTTLLYTLSALFIFLCLAALYESWTVPISVLLVAPIGVMGAVAGAHFGGLSNDVFFQVGLLTTIGLASKNAILIVEFARGLEAEGKELIPATMEAIRIRFRPIMMTSLAFGFGILPLALSSGAGAGARSALGITVLGGMAAVTLLGLFAAPLFYVIVRKLTTRNPKTPAQANGAAS</sequence>
<dbReference type="STRING" id="1280953.HOC_12832"/>
<accession>A0A059G536</accession>
<keyword evidence="11" id="KW-1185">Reference proteome</keyword>
<dbReference type="eggNOG" id="COG0841">
    <property type="taxonomic scope" value="Bacteria"/>
</dbReference>
<dbReference type="Gene3D" id="3.30.70.1320">
    <property type="entry name" value="Multidrug efflux transporter AcrB pore domain like"/>
    <property type="match status" value="1"/>
</dbReference>
<dbReference type="Gene3D" id="1.20.1640.10">
    <property type="entry name" value="Multidrug efflux transporter AcrB transmembrane domain"/>
    <property type="match status" value="2"/>
</dbReference>
<dbReference type="AlphaFoldDB" id="A0A059G536"/>
<dbReference type="EMBL" id="ARYL01000019">
    <property type="protein sequence ID" value="KDA01942.1"/>
    <property type="molecule type" value="Genomic_DNA"/>
</dbReference>
<dbReference type="GO" id="GO:0015562">
    <property type="term" value="F:efflux transmembrane transporter activity"/>
    <property type="evidence" value="ECO:0007669"/>
    <property type="project" value="InterPro"/>
</dbReference>
<protein>
    <recommendedName>
        <fullName evidence="9">Efflux pump membrane transporter</fullName>
    </recommendedName>
</protein>
<dbReference type="NCBIfam" id="TIGR00915">
    <property type="entry name" value="2A0602"/>
    <property type="match status" value="1"/>
</dbReference>
<dbReference type="FunFam" id="3.30.70.1430:FF:000002">
    <property type="entry name" value="Efflux pump membrane transporter"/>
    <property type="match status" value="1"/>
</dbReference>
<evidence type="ECO:0000313" key="10">
    <source>
        <dbReference type="EMBL" id="KDA01942.1"/>
    </source>
</evidence>
<dbReference type="SUPFAM" id="SSF82693">
    <property type="entry name" value="Multidrug efflux transporter AcrB pore domain, PN1, PN2, PC1 and PC2 subdomains"/>
    <property type="match status" value="3"/>
</dbReference>
<keyword evidence="5 9" id="KW-0997">Cell inner membrane</keyword>
<feature type="transmembrane region" description="Helical" evidence="9">
    <location>
        <begin position="926"/>
        <end position="949"/>
    </location>
</feature>
<keyword evidence="4" id="KW-1003">Cell membrane</keyword>
<dbReference type="RefSeq" id="WP_035539218.1">
    <property type="nucleotide sequence ID" value="NZ_ARYL01000019.1"/>
</dbReference>
<dbReference type="FunFam" id="1.20.1640.10:FF:000001">
    <property type="entry name" value="Efflux pump membrane transporter"/>
    <property type="match status" value="1"/>
</dbReference>
<feature type="transmembrane region" description="Helical" evidence="9">
    <location>
        <begin position="366"/>
        <end position="390"/>
    </location>
</feature>
<evidence type="ECO:0000256" key="5">
    <source>
        <dbReference type="ARBA" id="ARBA00022519"/>
    </source>
</evidence>
<feature type="transmembrane region" description="Helical" evidence="9">
    <location>
        <begin position="437"/>
        <end position="458"/>
    </location>
</feature>
<dbReference type="SUPFAM" id="SSF82866">
    <property type="entry name" value="Multidrug efflux transporter AcrB transmembrane domain"/>
    <property type="match status" value="2"/>
</dbReference>
<dbReference type="Proteomes" id="UP000024942">
    <property type="component" value="Unassembled WGS sequence"/>
</dbReference>
<reference evidence="10 11" key="1">
    <citation type="journal article" date="2014" name="Antonie Van Leeuwenhoek">
        <title>Hyphomonas beringensis sp. nov. and Hyphomonas chukchiensis sp. nov., isolated from surface seawater of the Bering Sea and Chukchi Sea.</title>
        <authorList>
            <person name="Li C."/>
            <person name="Lai Q."/>
            <person name="Li G."/>
            <person name="Dong C."/>
            <person name="Wang J."/>
            <person name="Liao Y."/>
            <person name="Shao Z."/>
        </authorList>
    </citation>
    <scope>NUCLEOTIDE SEQUENCE [LARGE SCALE GENOMIC DNA]</scope>
    <source>
        <strain evidence="10 11">SCH89</strain>
    </source>
</reference>
<keyword evidence="6 9" id="KW-0812">Transmembrane</keyword>
<dbReference type="Gene3D" id="3.30.70.1440">
    <property type="entry name" value="Multidrug efflux transporter AcrB pore domain"/>
    <property type="match status" value="1"/>
</dbReference>
<dbReference type="GO" id="GO:0005886">
    <property type="term" value="C:plasma membrane"/>
    <property type="evidence" value="ECO:0007669"/>
    <property type="project" value="UniProtKB-SubCell"/>
</dbReference>
<feature type="transmembrane region" description="Helical" evidence="9">
    <location>
        <begin position="876"/>
        <end position="893"/>
    </location>
</feature>
<dbReference type="PATRIC" id="fig|1280953.3.peg.2582"/>
<comment type="caution">
    <text evidence="9">Lacks conserved residue(s) required for the propagation of feature annotation.</text>
</comment>
<dbReference type="InterPro" id="IPR004764">
    <property type="entry name" value="MdtF-like"/>
</dbReference>
<feature type="transmembrane region" description="Helical" evidence="9">
    <location>
        <begin position="470"/>
        <end position="497"/>
    </location>
</feature>
<keyword evidence="3 9" id="KW-0813">Transport</keyword>
<feature type="transmembrane region" description="Helical" evidence="9">
    <location>
        <begin position="1003"/>
        <end position="1029"/>
    </location>
</feature>
<dbReference type="PANTHER" id="PTHR32063">
    <property type="match status" value="1"/>
</dbReference>
<keyword evidence="8 9" id="KW-0472">Membrane</keyword>
<dbReference type="PRINTS" id="PR00702">
    <property type="entry name" value="ACRIFLAVINRP"/>
</dbReference>
<keyword evidence="7 9" id="KW-1133">Transmembrane helix</keyword>
<evidence type="ECO:0000313" key="11">
    <source>
        <dbReference type="Proteomes" id="UP000024942"/>
    </source>
</evidence>
<evidence type="ECO:0000256" key="4">
    <source>
        <dbReference type="ARBA" id="ARBA00022475"/>
    </source>
</evidence>
<evidence type="ECO:0000256" key="8">
    <source>
        <dbReference type="ARBA" id="ARBA00023136"/>
    </source>
</evidence>
<dbReference type="FunFam" id="3.30.70.1430:FF:000001">
    <property type="entry name" value="Efflux pump membrane transporter"/>
    <property type="match status" value="1"/>
</dbReference>
<feature type="transmembrane region" description="Helical" evidence="9">
    <location>
        <begin position="541"/>
        <end position="561"/>
    </location>
</feature>
<dbReference type="InterPro" id="IPR001036">
    <property type="entry name" value="Acrflvin-R"/>
</dbReference>
<feature type="transmembrane region" description="Helical" evidence="9">
    <location>
        <begin position="970"/>
        <end position="991"/>
    </location>
</feature>
<dbReference type="Pfam" id="PF00873">
    <property type="entry name" value="ACR_tran"/>
    <property type="match status" value="1"/>
</dbReference>
<comment type="similarity">
    <text evidence="2 9">Belongs to the resistance-nodulation-cell division (RND) (TC 2.A.6) family.</text>
</comment>
<dbReference type="InterPro" id="IPR027463">
    <property type="entry name" value="AcrB_DN_DC_subdom"/>
</dbReference>
<dbReference type="GO" id="GO:0009636">
    <property type="term" value="P:response to toxic substance"/>
    <property type="evidence" value="ECO:0007669"/>
    <property type="project" value="UniProtKB-ARBA"/>
</dbReference>
<evidence type="ECO:0000256" key="7">
    <source>
        <dbReference type="ARBA" id="ARBA00022989"/>
    </source>
</evidence>
<dbReference type="PANTHER" id="PTHR32063:SF13">
    <property type="entry name" value="MULTIDRUG EFFLUX PUMP SUBUNIT ACRB-RELATED"/>
    <property type="match status" value="1"/>
</dbReference>
<dbReference type="OrthoDB" id="174266at2"/>